<gene>
    <name evidence="3" type="ORF">AB5I84_10450</name>
</gene>
<keyword evidence="1" id="KW-0227">DNA damage</keyword>
<dbReference type="Pfam" id="PF01035">
    <property type="entry name" value="DNA_binding_1"/>
    <property type="match status" value="1"/>
</dbReference>
<dbReference type="InterPro" id="IPR052520">
    <property type="entry name" value="ATL_DNA_repair"/>
</dbReference>
<evidence type="ECO:0000259" key="2">
    <source>
        <dbReference type="Pfam" id="PF01035"/>
    </source>
</evidence>
<dbReference type="RefSeq" id="WP_369455801.1">
    <property type="nucleotide sequence ID" value="NZ_JBGCUO010000001.1"/>
</dbReference>
<sequence length="104" mass="11288">MIDAAATAPQPSFAERVWHIVAAIPAGQVASYGDIAAQAGQPRHARHVGRILRQLPPGSQLPWHRVLCANGATPAGAAQRERLRAEGVTFQGERVRMSVHRWQP</sequence>
<accession>A0ABV4AI98</accession>
<dbReference type="NCBIfam" id="TIGR00589">
    <property type="entry name" value="ogt"/>
    <property type="match status" value="1"/>
</dbReference>
<evidence type="ECO:0000313" key="3">
    <source>
        <dbReference type="EMBL" id="MEY1662567.1"/>
    </source>
</evidence>
<feature type="domain" description="Methylated-DNA-[protein]-cysteine S-methyltransferase DNA binding" evidence="2">
    <location>
        <begin position="13"/>
        <end position="88"/>
    </location>
</feature>
<protein>
    <submittedName>
        <fullName evidence="3">MGMT family protein</fullName>
    </submittedName>
</protein>
<proteinExistence type="predicted"/>
<organism evidence="3 4">
    <name type="scientific">Isoalcanivorax beigongshangi</name>
    <dbReference type="NCBI Taxonomy" id="3238810"/>
    <lineage>
        <taxon>Bacteria</taxon>
        <taxon>Pseudomonadati</taxon>
        <taxon>Pseudomonadota</taxon>
        <taxon>Gammaproteobacteria</taxon>
        <taxon>Oceanospirillales</taxon>
        <taxon>Alcanivoracaceae</taxon>
        <taxon>Isoalcanivorax</taxon>
    </lineage>
</organism>
<dbReference type="Gene3D" id="1.10.10.10">
    <property type="entry name" value="Winged helix-like DNA-binding domain superfamily/Winged helix DNA-binding domain"/>
    <property type="match status" value="1"/>
</dbReference>
<dbReference type="InterPro" id="IPR036217">
    <property type="entry name" value="MethylDNA_cys_MeTrfase_DNAb"/>
</dbReference>
<dbReference type="InterPro" id="IPR036388">
    <property type="entry name" value="WH-like_DNA-bd_sf"/>
</dbReference>
<evidence type="ECO:0000313" key="4">
    <source>
        <dbReference type="Proteomes" id="UP001562065"/>
    </source>
</evidence>
<dbReference type="InterPro" id="IPR014048">
    <property type="entry name" value="MethylDNA_cys_MeTrfase_DNA-bd"/>
</dbReference>
<evidence type="ECO:0000256" key="1">
    <source>
        <dbReference type="ARBA" id="ARBA00022763"/>
    </source>
</evidence>
<dbReference type="Proteomes" id="UP001562065">
    <property type="component" value="Unassembled WGS sequence"/>
</dbReference>
<dbReference type="EMBL" id="JBGCUO010000001">
    <property type="protein sequence ID" value="MEY1662567.1"/>
    <property type="molecule type" value="Genomic_DNA"/>
</dbReference>
<dbReference type="CDD" id="cd06445">
    <property type="entry name" value="ATase"/>
    <property type="match status" value="1"/>
</dbReference>
<reference evidence="3 4" key="1">
    <citation type="submission" date="2024-07" db="EMBL/GenBank/DDBJ databases">
        <authorList>
            <person name="Ren Q."/>
        </authorList>
    </citation>
    <scope>NUCLEOTIDE SEQUENCE [LARGE SCALE GENOMIC DNA]</scope>
    <source>
        <strain evidence="3 4">REN37</strain>
    </source>
</reference>
<dbReference type="PANTHER" id="PTHR42942">
    <property type="entry name" value="6-O-METHYLGUANINE DNA METHYLTRANSFERASE"/>
    <property type="match status" value="1"/>
</dbReference>
<keyword evidence="4" id="KW-1185">Reference proteome</keyword>
<dbReference type="PANTHER" id="PTHR42942:SF1">
    <property type="entry name" value="ALKYLTRANSFERASE-LIKE PROTEIN 1"/>
    <property type="match status" value="1"/>
</dbReference>
<dbReference type="SUPFAM" id="SSF46767">
    <property type="entry name" value="Methylated DNA-protein cysteine methyltransferase, C-terminal domain"/>
    <property type="match status" value="1"/>
</dbReference>
<comment type="caution">
    <text evidence="3">The sequence shown here is derived from an EMBL/GenBank/DDBJ whole genome shotgun (WGS) entry which is preliminary data.</text>
</comment>
<name>A0ABV4AI98_9GAMM</name>